<evidence type="ECO:0000313" key="5">
    <source>
        <dbReference type="EMBL" id="KIO74031.1"/>
    </source>
</evidence>
<dbReference type="HAMAP" id="MF_00929">
    <property type="entry name" value="Cellobiose_2_epim"/>
    <property type="match status" value="1"/>
</dbReference>
<name>A0ABD4AAS3_9BACI</name>
<organism evidence="5 6">
    <name type="scientific">Caldibacillus thermoamylovorans</name>
    <dbReference type="NCBI Taxonomy" id="35841"/>
    <lineage>
        <taxon>Bacteria</taxon>
        <taxon>Bacillati</taxon>
        <taxon>Bacillota</taxon>
        <taxon>Bacilli</taxon>
        <taxon>Bacillales</taxon>
        <taxon>Bacillaceae</taxon>
        <taxon>Caldibacillus</taxon>
    </lineage>
</organism>
<dbReference type="AlphaFoldDB" id="A0ABD4AAS3"/>
<dbReference type="GO" id="GO:0047736">
    <property type="term" value="F:cellobiose epimerase activity"/>
    <property type="evidence" value="ECO:0007669"/>
    <property type="project" value="UniProtKB-UniRule"/>
</dbReference>
<proteinExistence type="inferred from homology"/>
<dbReference type="InterPro" id="IPR012341">
    <property type="entry name" value="6hp_glycosidase-like_sf"/>
</dbReference>
<dbReference type="InterPro" id="IPR010819">
    <property type="entry name" value="AGE/CE"/>
</dbReference>
<comment type="function">
    <text evidence="4">Catalyzes the reversible epimerization of cellobiose to 4-O-beta-D-glucopyranosyl-D-mannose (Glc-Man).</text>
</comment>
<reference evidence="5 6" key="1">
    <citation type="submission" date="2015-01" db="EMBL/GenBank/DDBJ databases">
        <title>Draft Genome Sequences of Four Bacillus thermoamylovorans Strains, Isolated From Food Products.</title>
        <authorList>
            <person name="Krawcyk A.O."/>
            <person name="Berendsen E.M."/>
            <person name="Eijlander R.T."/>
            <person name="de Jong A."/>
            <person name="Wells-Bennik M."/>
            <person name="Kuipers O.P."/>
        </authorList>
    </citation>
    <scope>NUCLEOTIDE SEQUENCE [LARGE SCALE GENOMIC DNA]</scope>
    <source>
        <strain evidence="5 6">B4167</strain>
    </source>
</reference>
<dbReference type="Pfam" id="PF07221">
    <property type="entry name" value="GlcNAc_2-epim"/>
    <property type="match status" value="1"/>
</dbReference>
<dbReference type="SUPFAM" id="SSF48208">
    <property type="entry name" value="Six-hairpin glycosidases"/>
    <property type="match status" value="1"/>
</dbReference>
<accession>A0ABD4AAS3</accession>
<comment type="catalytic activity">
    <reaction evidence="1 4">
        <text>D-cellobiose = beta-D-glucosyl-(1-&gt;4)-D-mannopyranose</text>
        <dbReference type="Rhea" id="RHEA:23384"/>
        <dbReference type="ChEBI" id="CHEBI:17057"/>
        <dbReference type="ChEBI" id="CHEBI:47931"/>
        <dbReference type="EC" id="5.1.3.11"/>
    </reaction>
</comment>
<dbReference type="Gene3D" id="1.50.10.10">
    <property type="match status" value="1"/>
</dbReference>
<dbReference type="RefSeq" id="WP_041901996.1">
    <property type="nucleotide sequence ID" value="NZ_JXLT01000021.1"/>
</dbReference>
<evidence type="ECO:0000313" key="6">
    <source>
        <dbReference type="Proteomes" id="UP000032076"/>
    </source>
</evidence>
<keyword evidence="3 4" id="KW-0413">Isomerase</keyword>
<dbReference type="Proteomes" id="UP000032076">
    <property type="component" value="Unassembled WGS sequence"/>
</dbReference>
<dbReference type="InterPro" id="IPR008928">
    <property type="entry name" value="6-hairpin_glycosidase_sf"/>
</dbReference>
<evidence type="ECO:0000256" key="2">
    <source>
        <dbReference type="ARBA" id="ARBA00008558"/>
    </source>
</evidence>
<comment type="similarity">
    <text evidence="4">Belongs to the cellobiose 2-epimerase family.</text>
</comment>
<comment type="similarity">
    <text evidence="2">Belongs to the N-acylglucosamine 2-epimerase family.</text>
</comment>
<dbReference type="InterPro" id="IPR028584">
    <property type="entry name" value="Cellobiose_2_epim"/>
</dbReference>
<evidence type="ECO:0000256" key="4">
    <source>
        <dbReference type="HAMAP-Rule" id="MF_00929"/>
    </source>
</evidence>
<evidence type="ECO:0000256" key="1">
    <source>
        <dbReference type="ARBA" id="ARBA00001470"/>
    </source>
</evidence>
<dbReference type="EMBL" id="JXLU01000015">
    <property type="protein sequence ID" value="KIO74031.1"/>
    <property type="molecule type" value="Genomic_DNA"/>
</dbReference>
<dbReference type="PANTHER" id="PTHR15108">
    <property type="entry name" value="N-ACYLGLUCOSAMINE-2-EPIMERASE"/>
    <property type="match status" value="1"/>
</dbReference>
<dbReference type="EC" id="5.1.3.11" evidence="4"/>
<comment type="caution">
    <text evidence="5">The sequence shown here is derived from an EMBL/GenBank/DDBJ whole genome shotgun (WGS) entry which is preliminary data.</text>
</comment>
<sequence length="390" mass="46258">MNTFVNEFRNELETHILPFWAKLKDDENGGYYGLVDYDLHVHKDAGKGGIATCRQLWAFSAAYRVLKKEAYLQQANHAYRFLTEYVFDHQYKGLYWMVDYKGNPSDDRKHVYAQAFGVYALTEYYRVTQNQEALDYAKQLYKLIETVGFNEETNAYKEEFNRKWEEQSNEMLSENGVIADITMNTHLHVLEAYTNLYRVWEDEQLKGRIANLIDLFYEKVFDKQSKFLQVFFNNHWESIIDLKSYGHDIEASWLIDDALKVTGNNDRKYTQMVIDIAYNIEKKGVLKDGSLAYENENGKIDYTRVWWVQVEAMVGFYNAYEKTKDEKFLKAVERIWDYVKTYMIDSREGGEWYWSVEADGQPTKREIAGPWKCPYHNARFCLEFIERVGK</sequence>
<gene>
    <name evidence="5" type="ORF">B4167_1620</name>
</gene>
<protein>
    <recommendedName>
        <fullName evidence="4">Cellobiose 2-epimerase</fullName>
        <shortName evidence="4">CE</shortName>
        <ecNumber evidence="4">5.1.3.11</ecNumber>
    </recommendedName>
</protein>
<evidence type="ECO:0000256" key="3">
    <source>
        <dbReference type="ARBA" id="ARBA00023235"/>
    </source>
</evidence>